<sequence length="160" mass="18410">MATESQQDTKYEKRRVLLAIDHSEHSMRAFEWYFENIHRDDNLLMLVHSQELPPIFIPPDAFGTTLYNEWLAEAKKASLQSKKLLEGFERMCKERHCECEKHLLEGDNPGPAIIKLIKKSKPNYVVIGSRGQSMVRRTVMGSVSDFIIHHAHVPVCISPP</sequence>
<dbReference type="OMA" id="ERHCECE"/>
<dbReference type="eggNOG" id="ENOG502QRPI">
    <property type="taxonomic scope" value="Eukaryota"/>
</dbReference>
<feature type="domain" description="UspA" evidence="1">
    <location>
        <begin position="14"/>
        <end position="157"/>
    </location>
</feature>
<dbReference type="PRINTS" id="PR01438">
    <property type="entry name" value="UNVRSLSTRESS"/>
</dbReference>
<name>A7RFF6_NEMVE</name>
<dbReference type="Gene3D" id="3.40.50.620">
    <property type="entry name" value="HUPs"/>
    <property type="match status" value="1"/>
</dbReference>
<reference evidence="2 3" key="1">
    <citation type="journal article" date="2007" name="Science">
        <title>Sea anemone genome reveals ancestral eumetazoan gene repertoire and genomic organization.</title>
        <authorList>
            <person name="Putnam N.H."/>
            <person name="Srivastava M."/>
            <person name="Hellsten U."/>
            <person name="Dirks B."/>
            <person name="Chapman J."/>
            <person name="Salamov A."/>
            <person name="Terry A."/>
            <person name="Shapiro H."/>
            <person name="Lindquist E."/>
            <person name="Kapitonov V.V."/>
            <person name="Jurka J."/>
            <person name="Genikhovich G."/>
            <person name="Grigoriev I.V."/>
            <person name="Lucas S.M."/>
            <person name="Steele R.E."/>
            <person name="Finnerty J.R."/>
            <person name="Technau U."/>
            <person name="Martindale M.Q."/>
            <person name="Rokhsar D.S."/>
        </authorList>
    </citation>
    <scope>NUCLEOTIDE SEQUENCE [LARGE SCALE GENOMIC DNA]</scope>
    <source>
        <strain evidence="3">CH2 X CH6</strain>
    </source>
</reference>
<dbReference type="Pfam" id="PF00582">
    <property type="entry name" value="Usp"/>
    <property type="match status" value="1"/>
</dbReference>
<dbReference type="CDD" id="cd23659">
    <property type="entry name" value="USP_At3g01520-like"/>
    <property type="match status" value="1"/>
</dbReference>
<dbReference type="STRING" id="45351.A7RFF6"/>
<dbReference type="PANTHER" id="PTHR46989">
    <property type="entry name" value="USP DOMAIN-CONTAINING PROTEIN"/>
    <property type="match status" value="1"/>
</dbReference>
<evidence type="ECO:0000259" key="1">
    <source>
        <dbReference type="Pfam" id="PF00582"/>
    </source>
</evidence>
<evidence type="ECO:0000313" key="3">
    <source>
        <dbReference type="Proteomes" id="UP000001593"/>
    </source>
</evidence>
<dbReference type="PANTHER" id="PTHR46989:SF3">
    <property type="entry name" value="USPA DOMAIN-CONTAINING PROTEIN"/>
    <property type="match status" value="1"/>
</dbReference>
<dbReference type="HOGENOM" id="CLU_049301_9_2_1"/>
<dbReference type="SUPFAM" id="SSF52402">
    <property type="entry name" value="Adenine nucleotide alpha hydrolases-like"/>
    <property type="match status" value="1"/>
</dbReference>
<gene>
    <name evidence="2" type="ORF">NEMVEDRAFT_v1g237843</name>
</gene>
<organism evidence="2 3">
    <name type="scientific">Nematostella vectensis</name>
    <name type="common">Starlet sea anemone</name>
    <dbReference type="NCBI Taxonomy" id="45351"/>
    <lineage>
        <taxon>Eukaryota</taxon>
        <taxon>Metazoa</taxon>
        <taxon>Cnidaria</taxon>
        <taxon>Anthozoa</taxon>
        <taxon>Hexacorallia</taxon>
        <taxon>Actiniaria</taxon>
        <taxon>Edwardsiidae</taxon>
        <taxon>Nematostella</taxon>
    </lineage>
</organism>
<dbReference type="InterPro" id="IPR014729">
    <property type="entry name" value="Rossmann-like_a/b/a_fold"/>
</dbReference>
<dbReference type="InterPro" id="IPR006016">
    <property type="entry name" value="UspA"/>
</dbReference>
<evidence type="ECO:0000313" key="2">
    <source>
        <dbReference type="EMBL" id="EDO49708.1"/>
    </source>
</evidence>
<dbReference type="Proteomes" id="UP000001593">
    <property type="component" value="Unassembled WGS sequence"/>
</dbReference>
<dbReference type="AlphaFoldDB" id="A7RFF6"/>
<dbReference type="KEGG" id="nve:5521880"/>
<dbReference type="PhylomeDB" id="A7RFF6"/>
<proteinExistence type="predicted"/>
<accession>A7RFF6</accession>
<keyword evidence="3" id="KW-1185">Reference proteome</keyword>
<dbReference type="InParanoid" id="A7RFF6"/>
<dbReference type="OrthoDB" id="843225at2759"/>
<protein>
    <recommendedName>
        <fullName evidence="1">UspA domain-containing protein</fullName>
    </recommendedName>
</protein>
<dbReference type="InterPro" id="IPR006015">
    <property type="entry name" value="Universal_stress_UspA"/>
</dbReference>
<dbReference type="EMBL" id="DS469508">
    <property type="protein sequence ID" value="EDO49708.1"/>
    <property type="molecule type" value="Genomic_DNA"/>
</dbReference>